<dbReference type="GO" id="GO:0007059">
    <property type="term" value="P:chromosome segregation"/>
    <property type="evidence" value="ECO:0007669"/>
    <property type="project" value="InterPro"/>
</dbReference>
<protein>
    <recommendedName>
        <fullName evidence="4">CHL4 family chromosome segregation protein</fullName>
    </recommendedName>
</protein>
<evidence type="ECO:0000256" key="1">
    <source>
        <dbReference type="SAM" id="MobiDB-lite"/>
    </source>
</evidence>
<feature type="compositionally biased region" description="Basic and acidic residues" evidence="1">
    <location>
        <begin position="329"/>
        <end position="352"/>
    </location>
</feature>
<organism evidence="2 3">
    <name type="scientific">Penicillium salamii</name>
    <dbReference type="NCBI Taxonomy" id="1612424"/>
    <lineage>
        <taxon>Eukaryota</taxon>
        <taxon>Fungi</taxon>
        <taxon>Dikarya</taxon>
        <taxon>Ascomycota</taxon>
        <taxon>Pezizomycotina</taxon>
        <taxon>Eurotiomycetes</taxon>
        <taxon>Eurotiomycetidae</taxon>
        <taxon>Eurotiales</taxon>
        <taxon>Aspergillaceae</taxon>
        <taxon>Penicillium</taxon>
    </lineage>
</organism>
<dbReference type="Gene3D" id="3.10.20.720">
    <property type="match status" value="1"/>
</dbReference>
<evidence type="ECO:0000313" key="2">
    <source>
        <dbReference type="EMBL" id="CAG8404510.1"/>
    </source>
</evidence>
<dbReference type="Pfam" id="PF05238">
    <property type="entry name" value="CENP-N"/>
    <property type="match status" value="1"/>
</dbReference>
<dbReference type="OrthoDB" id="6585699at2759"/>
<feature type="compositionally biased region" description="Polar residues" evidence="1">
    <location>
        <begin position="9"/>
        <end position="21"/>
    </location>
</feature>
<gene>
    <name evidence="2" type="ORF">PSALAMII_LOCUS8491</name>
</gene>
<feature type="region of interest" description="Disordered" evidence="1">
    <location>
        <begin position="317"/>
        <end position="355"/>
    </location>
</feature>
<evidence type="ECO:0008006" key="4">
    <source>
        <dbReference type="Google" id="ProtNLM"/>
    </source>
</evidence>
<sequence length="458" mass="50055">MARQKSVRAPTTASLPNNFRIPSSTPSLTKTLSKLSRQALLDLAFFWLDDQNISSFPPFLQQDDIEGRDDETLPYPAAETIEEVRQAYEDLQDRKGGKREVLERILEGDWRNGITLRQLAMADLRYMDDHPASLRWTALELSRIGKQPQSPDWSSSVPRIQAATFVQALQHEISPLVKAHYHLARSTTLPLTFLRIFVVDSPYQLPAQSAEVFADSSRVIYVAFPDSCPFIYTSITTSASKTAPSTSSVATDTRTLQRLVRDAIPKALSRPQARFTLNATSLAAKNLPTLLALRGPGRSTASNGAFSIFADAALEGSPLDPRPSNTVTPEEHIGLDSGKGDSDRESSKRKLAESVALSPISKKRHMAIQSRFGTGSALAPAPLDRLDVRLLDRPGGDGDEDALPAVSLTFSGSNVIGGLRKLAELGVVDPERIPSWMTGEEGVSVATVRDGRRLKKDV</sequence>
<dbReference type="Proteomes" id="UP001152646">
    <property type="component" value="Unassembled WGS sequence"/>
</dbReference>
<reference evidence="2" key="1">
    <citation type="submission" date="2021-07" db="EMBL/GenBank/DDBJ databases">
        <authorList>
            <person name="Branca A.L. A."/>
        </authorList>
    </citation>
    <scope>NUCLEOTIDE SEQUENCE</scope>
</reference>
<dbReference type="EMBL" id="CAJVPA010000209">
    <property type="protein sequence ID" value="CAG8404510.1"/>
    <property type="molecule type" value="Genomic_DNA"/>
</dbReference>
<proteinExistence type="predicted"/>
<evidence type="ECO:0000313" key="3">
    <source>
        <dbReference type="Proteomes" id="UP001152646"/>
    </source>
</evidence>
<comment type="caution">
    <text evidence="2">The sequence shown here is derived from an EMBL/GenBank/DDBJ whole genome shotgun (WGS) entry which is preliminary data.</text>
</comment>
<accession>A0A9W4NTA6</accession>
<dbReference type="InterPro" id="IPR007902">
    <property type="entry name" value="Chl4/mis15/CENP-N"/>
</dbReference>
<feature type="region of interest" description="Disordered" evidence="1">
    <location>
        <begin position="1"/>
        <end position="22"/>
    </location>
</feature>
<dbReference type="GO" id="GO:0034080">
    <property type="term" value="P:CENP-A containing chromatin assembly"/>
    <property type="evidence" value="ECO:0007669"/>
    <property type="project" value="InterPro"/>
</dbReference>
<dbReference type="AlphaFoldDB" id="A0A9W4NTA6"/>
<name>A0A9W4NTA6_9EURO</name>